<sequence length="116" mass="12227">MGGGGHVTAGGAMCMELLTTNGWTPITSLEGVLLQVRMAITNTEPKPARLESTARQVPAGYGASSRYRDYGIGEAFEAYKRAALTHGWNVPPDLYQAATEMKEEAADLNGNGAVAP</sequence>
<dbReference type="Gene3D" id="3.10.110.10">
    <property type="entry name" value="Ubiquitin Conjugating Enzyme"/>
    <property type="match status" value="1"/>
</dbReference>
<dbReference type="Proteomes" id="UP001396898">
    <property type="component" value="Unassembled WGS sequence"/>
</dbReference>
<accession>A0ABR1RF83</accession>
<gene>
    <name evidence="1" type="ORF">PG991_011767</name>
</gene>
<protein>
    <recommendedName>
        <fullName evidence="3">UBC core domain-containing protein</fullName>
    </recommendedName>
</protein>
<evidence type="ECO:0000313" key="1">
    <source>
        <dbReference type="EMBL" id="KAK8009216.1"/>
    </source>
</evidence>
<reference evidence="1 2" key="1">
    <citation type="submission" date="2023-01" db="EMBL/GenBank/DDBJ databases">
        <title>Analysis of 21 Apiospora genomes using comparative genomics revels a genus with tremendous synthesis potential of carbohydrate active enzymes and secondary metabolites.</title>
        <authorList>
            <person name="Sorensen T."/>
        </authorList>
    </citation>
    <scope>NUCLEOTIDE SEQUENCE [LARGE SCALE GENOMIC DNA]</scope>
    <source>
        <strain evidence="1 2">CBS 20057</strain>
    </source>
</reference>
<dbReference type="InterPro" id="IPR016135">
    <property type="entry name" value="UBQ-conjugating_enzyme/RWD"/>
</dbReference>
<evidence type="ECO:0000313" key="2">
    <source>
        <dbReference type="Proteomes" id="UP001396898"/>
    </source>
</evidence>
<evidence type="ECO:0008006" key="3">
    <source>
        <dbReference type="Google" id="ProtNLM"/>
    </source>
</evidence>
<comment type="caution">
    <text evidence="1">The sequence shown here is derived from an EMBL/GenBank/DDBJ whole genome shotgun (WGS) entry which is preliminary data.</text>
</comment>
<organism evidence="1 2">
    <name type="scientific">Apiospora marii</name>
    <dbReference type="NCBI Taxonomy" id="335849"/>
    <lineage>
        <taxon>Eukaryota</taxon>
        <taxon>Fungi</taxon>
        <taxon>Dikarya</taxon>
        <taxon>Ascomycota</taxon>
        <taxon>Pezizomycotina</taxon>
        <taxon>Sordariomycetes</taxon>
        <taxon>Xylariomycetidae</taxon>
        <taxon>Amphisphaeriales</taxon>
        <taxon>Apiosporaceae</taxon>
        <taxon>Apiospora</taxon>
    </lineage>
</organism>
<dbReference type="SUPFAM" id="SSF54495">
    <property type="entry name" value="UBC-like"/>
    <property type="match status" value="1"/>
</dbReference>
<proteinExistence type="predicted"/>
<name>A0ABR1RF83_9PEZI</name>
<dbReference type="EMBL" id="JAQQWI010000016">
    <property type="protein sequence ID" value="KAK8009216.1"/>
    <property type="molecule type" value="Genomic_DNA"/>
</dbReference>
<keyword evidence="2" id="KW-1185">Reference proteome</keyword>